<dbReference type="Gene3D" id="1.25.40.20">
    <property type="entry name" value="Ankyrin repeat-containing domain"/>
    <property type="match status" value="1"/>
</dbReference>
<proteinExistence type="predicted"/>
<feature type="domain" description="Clr5" evidence="3">
    <location>
        <begin position="4"/>
        <end position="54"/>
    </location>
</feature>
<dbReference type="Pfam" id="PF14420">
    <property type="entry name" value="Clr5"/>
    <property type="match status" value="1"/>
</dbReference>
<accession>A0A8K0TL13</accession>
<dbReference type="Pfam" id="PF12796">
    <property type="entry name" value="Ank_2"/>
    <property type="match status" value="1"/>
</dbReference>
<keyword evidence="5" id="KW-1185">Reference proteome</keyword>
<feature type="repeat" description="ANK" evidence="1">
    <location>
        <begin position="226"/>
        <end position="258"/>
    </location>
</feature>
<dbReference type="PROSITE" id="PS50088">
    <property type="entry name" value="ANK_REPEAT"/>
    <property type="match status" value="1"/>
</dbReference>
<dbReference type="AlphaFoldDB" id="A0A8K0TL13"/>
<evidence type="ECO:0000313" key="4">
    <source>
        <dbReference type="EMBL" id="KAH7367526.1"/>
    </source>
</evidence>
<dbReference type="PANTHER" id="PTHR38788">
    <property type="entry name" value="CLR5 DOMAIN-CONTAINING PROTEIN"/>
    <property type="match status" value="1"/>
</dbReference>
<dbReference type="InterPro" id="IPR036770">
    <property type="entry name" value="Ankyrin_rpt-contain_sf"/>
</dbReference>
<sequence length="553" mass="62183">MGRPWEKHRAELTRLYIDEGKKLDDVMEEMAREFNFCASKRAYRFHFDRWGIEKYSCKKRNERKLKRQQHLPSPPATTSSPSHSASMPLLHIKDEYGEGMNLDIPQDGGEYYPDAFAARSLPRSTGLAFSSANLSYPGDLALSPMQTLLHSPGRTLHRPPPTPDPDTASTHEHLAFGHNLDPFSPGNNMFAVSLESILHEAIHQRNAPQVRDALAQGCRMDISDANGLFPIHAAVRSGDPAIVRMVLQAGGDANRRDRQGRSPLYQATSLPVLDALLESNPSPDLCQRDSSGDTILHHRLRDPRWCVDTARREMVYRILDHRAVYGAADVNAPGAGGVTPFHMVLAQAETNLPAVIMPLRRMLAKNADVVTPTYNRRFQDSRLPLEIFADGLQVYLQTCENTHQALNEHQWASLDVLLRSFLDLSAGKRYPARLLRVFLSQTLFTLSVCRLWPFLQRLVGEGVADTDEQGCTALRDVLLHGRPFAQGGGNPAGEERVTYLIRALVEGMGGEELREAWQIYSSSWRCHRRYDEMMRLFAGHGGAVSRLPVRRWE</sequence>
<evidence type="ECO:0000313" key="5">
    <source>
        <dbReference type="Proteomes" id="UP000813385"/>
    </source>
</evidence>
<feature type="region of interest" description="Disordered" evidence="2">
    <location>
        <begin position="62"/>
        <end position="86"/>
    </location>
</feature>
<keyword evidence="1" id="KW-0040">ANK repeat</keyword>
<feature type="compositionally biased region" description="Low complexity" evidence="2">
    <location>
        <begin position="76"/>
        <end position="86"/>
    </location>
</feature>
<evidence type="ECO:0000256" key="1">
    <source>
        <dbReference type="PROSITE-ProRule" id="PRU00023"/>
    </source>
</evidence>
<comment type="caution">
    <text evidence="4">The sequence shown here is derived from an EMBL/GenBank/DDBJ whole genome shotgun (WGS) entry which is preliminary data.</text>
</comment>
<evidence type="ECO:0000259" key="3">
    <source>
        <dbReference type="Pfam" id="PF14420"/>
    </source>
</evidence>
<dbReference type="PANTHER" id="PTHR38788:SF3">
    <property type="entry name" value="CLR5 DOMAIN-CONTAINING PROTEIN"/>
    <property type="match status" value="1"/>
</dbReference>
<dbReference type="SUPFAM" id="SSF48403">
    <property type="entry name" value="Ankyrin repeat"/>
    <property type="match status" value="1"/>
</dbReference>
<gene>
    <name evidence="4" type="ORF">B0T11DRAFT_54767</name>
</gene>
<dbReference type="EMBL" id="JAGPXD010000002">
    <property type="protein sequence ID" value="KAH7367526.1"/>
    <property type="molecule type" value="Genomic_DNA"/>
</dbReference>
<dbReference type="OrthoDB" id="4115389at2759"/>
<dbReference type="PROSITE" id="PS50297">
    <property type="entry name" value="ANK_REP_REGION"/>
    <property type="match status" value="1"/>
</dbReference>
<dbReference type="InterPro" id="IPR002110">
    <property type="entry name" value="Ankyrin_rpt"/>
</dbReference>
<evidence type="ECO:0000256" key="2">
    <source>
        <dbReference type="SAM" id="MobiDB-lite"/>
    </source>
</evidence>
<protein>
    <recommendedName>
        <fullName evidence="3">Clr5 domain-containing protein</fullName>
    </recommendedName>
</protein>
<reference evidence="4" key="1">
    <citation type="journal article" date="2021" name="Nat. Commun.">
        <title>Genetic determinants of endophytism in the Arabidopsis root mycobiome.</title>
        <authorList>
            <person name="Mesny F."/>
            <person name="Miyauchi S."/>
            <person name="Thiergart T."/>
            <person name="Pickel B."/>
            <person name="Atanasova L."/>
            <person name="Karlsson M."/>
            <person name="Huettel B."/>
            <person name="Barry K.W."/>
            <person name="Haridas S."/>
            <person name="Chen C."/>
            <person name="Bauer D."/>
            <person name="Andreopoulos W."/>
            <person name="Pangilinan J."/>
            <person name="LaButti K."/>
            <person name="Riley R."/>
            <person name="Lipzen A."/>
            <person name="Clum A."/>
            <person name="Drula E."/>
            <person name="Henrissat B."/>
            <person name="Kohler A."/>
            <person name="Grigoriev I.V."/>
            <person name="Martin F.M."/>
            <person name="Hacquard S."/>
        </authorList>
    </citation>
    <scope>NUCLEOTIDE SEQUENCE</scope>
    <source>
        <strain evidence="4">MPI-CAGE-AT-0016</strain>
    </source>
</reference>
<dbReference type="InterPro" id="IPR025676">
    <property type="entry name" value="Clr5_dom"/>
</dbReference>
<name>A0A8K0TL13_9PEZI</name>
<dbReference type="Proteomes" id="UP000813385">
    <property type="component" value="Unassembled WGS sequence"/>
</dbReference>
<organism evidence="4 5">
    <name type="scientific">Plectosphaerella cucumerina</name>
    <dbReference type="NCBI Taxonomy" id="40658"/>
    <lineage>
        <taxon>Eukaryota</taxon>
        <taxon>Fungi</taxon>
        <taxon>Dikarya</taxon>
        <taxon>Ascomycota</taxon>
        <taxon>Pezizomycotina</taxon>
        <taxon>Sordariomycetes</taxon>
        <taxon>Hypocreomycetidae</taxon>
        <taxon>Glomerellales</taxon>
        <taxon>Plectosphaerellaceae</taxon>
        <taxon>Plectosphaerella</taxon>
    </lineage>
</organism>